<keyword evidence="1" id="KW-1133">Transmembrane helix</keyword>
<name>A0AB36RJJ3_9CORY</name>
<dbReference type="AlphaFoldDB" id="A0AB36RJJ3"/>
<dbReference type="Proteomes" id="UP000218041">
    <property type="component" value="Unassembled WGS sequence"/>
</dbReference>
<evidence type="ECO:0008006" key="4">
    <source>
        <dbReference type="Google" id="ProtNLM"/>
    </source>
</evidence>
<gene>
    <name evidence="2" type="ORF">CKJ80_09495</name>
</gene>
<keyword evidence="1" id="KW-0472">Membrane</keyword>
<evidence type="ECO:0000313" key="2">
    <source>
        <dbReference type="EMBL" id="PAT09805.1"/>
    </source>
</evidence>
<dbReference type="RefSeq" id="WP_095555525.1">
    <property type="nucleotide sequence ID" value="NZ_NSGP01000014.1"/>
</dbReference>
<evidence type="ECO:0000313" key="3">
    <source>
        <dbReference type="Proteomes" id="UP000218041"/>
    </source>
</evidence>
<proteinExistence type="predicted"/>
<feature type="transmembrane region" description="Helical" evidence="1">
    <location>
        <begin position="49"/>
        <end position="69"/>
    </location>
</feature>
<accession>A0AB36RJJ3</accession>
<protein>
    <recommendedName>
        <fullName evidence="4">LapA family protein</fullName>
    </recommendedName>
</protein>
<organism evidence="2 3">
    <name type="scientific">Corynebacterium hadale</name>
    <dbReference type="NCBI Taxonomy" id="2026255"/>
    <lineage>
        <taxon>Bacteria</taxon>
        <taxon>Bacillati</taxon>
        <taxon>Actinomycetota</taxon>
        <taxon>Actinomycetes</taxon>
        <taxon>Mycobacteriales</taxon>
        <taxon>Corynebacteriaceae</taxon>
        <taxon>Corynebacterium</taxon>
    </lineage>
</organism>
<dbReference type="EMBL" id="NSGP01000014">
    <property type="protein sequence ID" value="PAT09805.1"/>
    <property type="molecule type" value="Genomic_DNA"/>
</dbReference>
<keyword evidence="1" id="KW-0812">Transmembrane</keyword>
<sequence length="96" mass="10528">MSTIFKTFRVLFYLFLAAFLIGGLALVSLQGLGLLMGSGDMVTGVNDALAPWVFGAATLCALSAFVLGYRPEAREARRKQAEKEREIEQQRKQSEG</sequence>
<comment type="caution">
    <text evidence="2">The sequence shown here is derived from an EMBL/GenBank/DDBJ whole genome shotgun (WGS) entry which is preliminary data.</text>
</comment>
<reference evidence="2 3" key="1">
    <citation type="submission" date="2017-08" db="EMBL/GenBank/DDBJ databases">
        <title>Whole genome sequences of 6 clinical strains closest to Corynebacterium imitans.</title>
        <authorList>
            <person name="Bernier A.-M."/>
            <person name="Burdz T."/>
            <person name="Bernard K."/>
        </authorList>
    </citation>
    <scope>NUCLEOTIDE SEQUENCE [LARGE SCALE GENOMIC DNA]</scope>
    <source>
        <strain evidence="2 3">NML92-0415</strain>
    </source>
</reference>
<feature type="transmembrane region" description="Helical" evidence="1">
    <location>
        <begin position="12"/>
        <end position="37"/>
    </location>
</feature>
<evidence type="ECO:0000256" key="1">
    <source>
        <dbReference type="SAM" id="Phobius"/>
    </source>
</evidence>